<evidence type="ECO:0000256" key="1">
    <source>
        <dbReference type="SAM" id="MobiDB-lite"/>
    </source>
</evidence>
<protein>
    <submittedName>
        <fullName evidence="2">Uncharacterized protein</fullName>
    </submittedName>
</protein>
<proteinExistence type="predicted"/>
<organism evidence="2 3">
    <name type="scientific">Bradyrhizobium arachidis</name>
    <dbReference type="NCBI Taxonomy" id="858423"/>
    <lineage>
        <taxon>Bacteria</taxon>
        <taxon>Pseudomonadati</taxon>
        <taxon>Pseudomonadota</taxon>
        <taxon>Alphaproteobacteria</taxon>
        <taxon>Hyphomicrobiales</taxon>
        <taxon>Nitrobacteraceae</taxon>
        <taxon>Bradyrhizobium</taxon>
    </lineage>
</organism>
<evidence type="ECO:0000313" key="2">
    <source>
        <dbReference type="EMBL" id="QOZ71758.1"/>
    </source>
</evidence>
<dbReference type="AlphaFoldDB" id="A0AAE7NTN9"/>
<name>A0AAE7NTN9_9BRAD</name>
<sequence length="70" mass="7998">MFGEVIFVSDLFIGMSIGKWYDPISERWITPPEAKPAGSRSRSEPETSPDVRKRCETQRIWNLLVDSARG</sequence>
<feature type="region of interest" description="Disordered" evidence="1">
    <location>
        <begin position="31"/>
        <end position="53"/>
    </location>
</feature>
<accession>A0AAE7NTN9</accession>
<evidence type="ECO:0000313" key="3">
    <source>
        <dbReference type="Proteomes" id="UP000594015"/>
    </source>
</evidence>
<reference evidence="2 3" key="1">
    <citation type="submission" date="2018-06" db="EMBL/GenBank/DDBJ databases">
        <title>Comparative genomics of Bradyrhizobium nodulating Arachidis hypogaea.</title>
        <authorList>
            <person name="Li Y."/>
        </authorList>
    </citation>
    <scope>NUCLEOTIDE SEQUENCE [LARGE SCALE GENOMIC DNA]</scope>
    <source>
        <strain evidence="2 3">CCBAU 051107</strain>
    </source>
</reference>
<dbReference type="Proteomes" id="UP000594015">
    <property type="component" value="Chromosome"/>
</dbReference>
<dbReference type="EMBL" id="CP030050">
    <property type="protein sequence ID" value="QOZ71758.1"/>
    <property type="molecule type" value="Genomic_DNA"/>
</dbReference>
<feature type="compositionally biased region" description="Basic and acidic residues" evidence="1">
    <location>
        <begin position="41"/>
        <end position="53"/>
    </location>
</feature>
<gene>
    <name evidence="2" type="ORF">WN72_39800</name>
</gene>
<dbReference type="KEGG" id="barh:WN72_39800"/>